<dbReference type="OrthoDB" id="433738at2759"/>
<dbReference type="EC" id="5.2.1.8" evidence="2"/>
<keyword evidence="4" id="KW-0413">Isomerase</keyword>
<dbReference type="PANTHER" id="PTHR46512">
    <property type="entry name" value="PEPTIDYLPROLYL ISOMERASE"/>
    <property type="match status" value="1"/>
</dbReference>
<dbReference type="GeneID" id="136819496"/>
<evidence type="ECO:0000313" key="7">
    <source>
        <dbReference type="EnsemblMetazoa" id="CLYHEMP016260.1"/>
    </source>
</evidence>
<dbReference type="SUPFAM" id="SSF48452">
    <property type="entry name" value="TPR-like"/>
    <property type="match status" value="1"/>
</dbReference>
<dbReference type="InterPro" id="IPR011990">
    <property type="entry name" value="TPR-like_helical_dom_sf"/>
</dbReference>
<dbReference type="AlphaFoldDB" id="A0A7M5X1X7"/>
<evidence type="ECO:0000256" key="4">
    <source>
        <dbReference type="ARBA" id="ARBA00023235"/>
    </source>
</evidence>
<evidence type="ECO:0000256" key="2">
    <source>
        <dbReference type="ARBA" id="ARBA00013194"/>
    </source>
</evidence>
<dbReference type="SMART" id="SM00028">
    <property type="entry name" value="TPR"/>
    <property type="match status" value="3"/>
</dbReference>
<accession>A0A7M5X1X7</accession>
<dbReference type="InterPro" id="IPR050754">
    <property type="entry name" value="FKBP4/5/8-like"/>
</dbReference>
<dbReference type="InterPro" id="IPR019734">
    <property type="entry name" value="TPR_rpt"/>
</dbReference>
<comment type="catalytic activity">
    <reaction evidence="1">
        <text>[protein]-peptidylproline (omega=180) = [protein]-peptidylproline (omega=0)</text>
        <dbReference type="Rhea" id="RHEA:16237"/>
        <dbReference type="Rhea" id="RHEA-COMP:10747"/>
        <dbReference type="Rhea" id="RHEA-COMP:10748"/>
        <dbReference type="ChEBI" id="CHEBI:83833"/>
        <dbReference type="ChEBI" id="CHEBI:83834"/>
        <dbReference type="EC" id="5.2.1.8"/>
    </reaction>
</comment>
<evidence type="ECO:0000256" key="5">
    <source>
        <dbReference type="ARBA" id="ARBA00029569"/>
    </source>
</evidence>
<proteinExistence type="predicted"/>
<dbReference type="RefSeq" id="XP_066931827.1">
    <property type="nucleotide sequence ID" value="XM_067075726.1"/>
</dbReference>
<dbReference type="GO" id="GO:0003755">
    <property type="term" value="F:peptidyl-prolyl cis-trans isomerase activity"/>
    <property type="evidence" value="ECO:0007669"/>
    <property type="project" value="UniProtKB-EC"/>
</dbReference>
<dbReference type="PANTHER" id="PTHR46512:SF9">
    <property type="entry name" value="PEPTIDYLPROLYL ISOMERASE"/>
    <property type="match status" value="1"/>
</dbReference>
<dbReference type="Pfam" id="PF13181">
    <property type="entry name" value="TPR_8"/>
    <property type="match status" value="1"/>
</dbReference>
<evidence type="ECO:0000256" key="6">
    <source>
        <dbReference type="PROSITE-ProRule" id="PRU00339"/>
    </source>
</evidence>
<evidence type="ECO:0000256" key="3">
    <source>
        <dbReference type="ARBA" id="ARBA00023110"/>
    </source>
</evidence>
<keyword evidence="8" id="KW-1185">Reference proteome</keyword>
<reference evidence="7" key="1">
    <citation type="submission" date="2021-01" db="UniProtKB">
        <authorList>
            <consortium name="EnsemblMetazoa"/>
        </authorList>
    </citation>
    <scope>IDENTIFICATION</scope>
</reference>
<name>A0A7M5X1X7_9CNID</name>
<protein>
    <recommendedName>
        <fullName evidence="2">peptidylprolyl isomerase</fullName>
        <ecNumber evidence="2">5.2.1.8</ecNumber>
    </recommendedName>
    <alternativeName>
        <fullName evidence="5">Rotamase</fullName>
    </alternativeName>
</protein>
<keyword evidence="3" id="KW-0697">Rotamase</keyword>
<dbReference type="PROSITE" id="PS50005">
    <property type="entry name" value="TPR"/>
    <property type="match status" value="2"/>
</dbReference>
<dbReference type="Proteomes" id="UP000594262">
    <property type="component" value="Unplaced"/>
</dbReference>
<dbReference type="EnsemblMetazoa" id="CLYHEMT016260.1">
    <property type="protein sequence ID" value="CLYHEMP016260.1"/>
    <property type="gene ID" value="CLYHEMG016260"/>
</dbReference>
<sequence length="175" mass="20440">MSKTITINEKLEKAGEEKELGNGFFKEGNLRKAIKKYHIALMYIKDLEKPSPFDKLAGIEPKKVTDSELHGIKSLRSVCYNNLSACLLKSEEYQKVIEYTTKALEYDQSNIKSLYRRGQAHFHTKDFDKSEKDFLHIKSIDPKETCYNPFMKKIEANKKVRTVNEKEMYRKMMDG</sequence>
<keyword evidence="6" id="KW-0802">TPR repeat</keyword>
<evidence type="ECO:0000256" key="1">
    <source>
        <dbReference type="ARBA" id="ARBA00000971"/>
    </source>
</evidence>
<dbReference type="Gene3D" id="1.25.40.10">
    <property type="entry name" value="Tetratricopeptide repeat domain"/>
    <property type="match status" value="1"/>
</dbReference>
<evidence type="ECO:0000313" key="8">
    <source>
        <dbReference type="Proteomes" id="UP000594262"/>
    </source>
</evidence>
<organism evidence="7 8">
    <name type="scientific">Clytia hemisphaerica</name>
    <dbReference type="NCBI Taxonomy" id="252671"/>
    <lineage>
        <taxon>Eukaryota</taxon>
        <taxon>Metazoa</taxon>
        <taxon>Cnidaria</taxon>
        <taxon>Hydrozoa</taxon>
        <taxon>Hydroidolina</taxon>
        <taxon>Leptothecata</taxon>
        <taxon>Obeliida</taxon>
        <taxon>Clytiidae</taxon>
        <taxon>Clytia</taxon>
    </lineage>
</organism>
<feature type="repeat" description="TPR" evidence="6">
    <location>
        <begin position="111"/>
        <end position="144"/>
    </location>
</feature>
<feature type="repeat" description="TPR" evidence="6">
    <location>
        <begin position="77"/>
        <end position="110"/>
    </location>
</feature>